<gene>
    <name evidence="2" type="primary">LOC102807673</name>
</gene>
<sequence>MAALCVTADSCRNWEKRGKHDFIDLCRRFLHHEPDGIFSADTKDLKRALFELAWHEVEGNLKQEQAVAVLTEVSGLRSDVSSVIADVLNVIDIKTSAIDDKPERAQREKFLSLLTSCM</sequence>
<evidence type="ECO:0000313" key="2">
    <source>
        <dbReference type="RefSeq" id="XP_006811989.1"/>
    </source>
</evidence>
<accession>A0ABM0LW48</accession>
<organism evidence="1 2">
    <name type="scientific">Saccoglossus kowalevskii</name>
    <name type="common">Acorn worm</name>
    <dbReference type="NCBI Taxonomy" id="10224"/>
    <lineage>
        <taxon>Eukaryota</taxon>
        <taxon>Metazoa</taxon>
        <taxon>Hemichordata</taxon>
        <taxon>Enteropneusta</taxon>
        <taxon>Harrimaniidae</taxon>
        <taxon>Saccoglossus</taxon>
    </lineage>
</organism>
<proteinExistence type="predicted"/>
<feature type="non-terminal residue" evidence="2">
    <location>
        <position position="118"/>
    </location>
</feature>
<keyword evidence="1" id="KW-1185">Reference proteome</keyword>
<evidence type="ECO:0000313" key="1">
    <source>
        <dbReference type="Proteomes" id="UP000694865"/>
    </source>
</evidence>
<protein>
    <submittedName>
        <fullName evidence="2">THO complex subunit 2-like</fullName>
    </submittedName>
</protein>
<dbReference type="RefSeq" id="XP_006811989.1">
    <property type="nucleotide sequence ID" value="XM_006811926.1"/>
</dbReference>
<dbReference type="GeneID" id="102807673"/>
<dbReference type="Proteomes" id="UP000694865">
    <property type="component" value="Unplaced"/>
</dbReference>
<reference evidence="2" key="1">
    <citation type="submission" date="2025-08" db="UniProtKB">
        <authorList>
            <consortium name="RefSeq"/>
        </authorList>
    </citation>
    <scope>IDENTIFICATION</scope>
    <source>
        <tissue evidence="2">Testes</tissue>
    </source>
</reference>
<name>A0ABM0LW48_SACKO</name>